<feature type="compositionally biased region" description="Basic and acidic residues" evidence="6">
    <location>
        <begin position="140"/>
        <end position="153"/>
    </location>
</feature>
<evidence type="ECO:0000256" key="4">
    <source>
        <dbReference type="ARBA" id="ARBA00044511"/>
    </source>
</evidence>
<comment type="caution">
    <text evidence="7">The sequence shown here is derived from an EMBL/GenBank/DDBJ whole genome shotgun (WGS) entry which is preliminary data.</text>
</comment>
<keyword evidence="2" id="KW-0677">Repeat</keyword>
<dbReference type="OrthoDB" id="185373at2759"/>
<evidence type="ECO:0000256" key="5">
    <source>
        <dbReference type="PROSITE-ProRule" id="PRU00708"/>
    </source>
</evidence>
<dbReference type="PANTHER" id="PTHR47936">
    <property type="entry name" value="PPR_LONG DOMAIN-CONTAINING PROTEIN"/>
    <property type="match status" value="1"/>
</dbReference>
<evidence type="ECO:0000256" key="1">
    <source>
        <dbReference type="ARBA" id="ARBA00006192"/>
    </source>
</evidence>
<dbReference type="EMBL" id="MU155136">
    <property type="protein sequence ID" value="KAF9485361.1"/>
    <property type="molecule type" value="Genomic_DNA"/>
</dbReference>
<evidence type="ECO:0000256" key="2">
    <source>
        <dbReference type="ARBA" id="ARBA00022737"/>
    </source>
</evidence>
<evidence type="ECO:0000313" key="8">
    <source>
        <dbReference type="Proteomes" id="UP000807469"/>
    </source>
</evidence>
<evidence type="ECO:0000256" key="3">
    <source>
        <dbReference type="ARBA" id="ARBA00044493"/>
    </source>
</evidence>
<evidence type="ECO:0000256" key="6">
    <source>
        <dbReference type="SAM" id="MobiDB-lite"/>
    </source>
</evidence>
<gene>
    <name evidence="7" type="ORF">BDN70DRAFT_980503</name>
</gene>
<feature type="repeat" description="PPR" evidence="5">
    <location>
        <begin position="189"/>
        <end position="223"/>
    </location>
</feature>
<sequence length="695" mass="77880">MLRNVTKSSASCGNLSLEPSLTSSSTHVFLLKGFSTWLDTRHLPNNPTTLSEDVSSPRPSQAPCTSRFVSTRYSPRSNEPQRPESAQLPRYLRRQSLQKKAPAGEPASERRRAKSSPANSSFSRREPKSSKAPATHRSRHYDASTEKSKSEMRLLEPHILSERLRKLCGAGKVDDAVVMLKNAPLDAQNTPVWNTLIWEALKGSRYQLAYQLFVDMKRRGFGPTSRTYQTFFNGLSRIEEWSTYPKQLANARTLYEGYKRHVSFVKRADHQDPELTPNPLAGYIRLLGNAGEYQEIFDVYYAMDQDGPMAPNQLVWSSLFQAIAHARSDTVEGSVKVASDARLLWNQMIKAIKKNPNNAPDSYTISSALSALSGGTQVDADLAFKIVAEYYGLHAGNAISMAGILTLGPEALNSILKLCNRTKNYEYAVQFFQQVKRRPKDIGGISILDRMHMEEILKADLALNGPGLGYHAVNTLEWMLRQEITSENGPKIRPALSTYNLVMQACWRSADWNSAVRTFELMTGFHAHDFMDGAVAEIPRLDKRGPGRNLPPNAEIMSSMVRTAFATKNRADMRQVLRIIDYIGLDELTHANAVAGKNETMKAVKHRALFGKKMAEAVSEAYDYIMQDNGKYAKPHEAAKWAYLVKQAKSMNWDGSVVKMPNTAGRIAESVKREGRPKYSRTDSERSISRQSSRT</sequence>
<accession>A0A9P6CYK4</accession>
<dbReference type="GO" id="GO:0031930">
    <property type="term" value="P:mitochondria-nucleus signaling pathway"/>
    <property type="evidence" value="ECO:0007669"/>
    <property type="project" value="TreeGrafter"/>
</dbReference>
<reference evidence="7" key="1">
    <citation type="submission" date="2020-11" db="EMBL/GenBank/DDBJ databases">
        <authorList>
            <consortium name="DOE Joint Genome Institute"/>
            <person name="Ahrendt S."/>
            <person name="Riley R."/>
            <person name="Andreopoulos W."/>
            <person name="Labutti K."/>
            <person name="Pangilinan J."/>
            <person name="Ruiz-Duenas F.J."/>
            <person name="Barrasa J.M."/>
            <person name="Sanchez-Garcia M."/>
            <person name="Camarero S."/>
            <person name="Miyauchi S."/>
            <person name="Serrano A."/>
            <person name="Linde D."/>
            <person name="Babiker R."/>
            <person name="Drula E."/>
            <person name="Ayuso-Fernandez I."/>
            <person name="Pacheco R."/>
            <person name="Padilla G."/>
            <person name="Ferreira P."/>
            <person name="Barriuso J."/>
            <person name="Kellner H."/>
            <person name="Castanera R."/>
            <person name="Alfaro M."/>
            <person name="Ramirez L."/>
            <person name="Pisabarro A.G."/>
            <person name="Kuo A."/>
            <person name="Tritt A."/>
            <person name="Lipzen A."/>
            <person name="He G."/>
            <person name="Yan M."/>
            <person name="Ng V."/>
            <person name="Cullen D."/>
            <person name="Martin F."/>
            <person name="Rosso M.-N."/>
            <person name="Henrissat B."/>
            <person name="Hibbett D."/>
            <person name="Martinez A.T."/>
            <person name="Grigoriev I.V."/>
        </authorList>
    </citation>
    <scope>NUCLEOTIDE SEQUENCE</scope>
    <source>
        <strain evidence="7">CIRM-BRFM 674</strain>
    </source>
</reference>
<dbReference type="Pfam" id="PF01535">
    <property type="entry name" value="PPR"/>
    <property type="match status" value="1"/>
</dbReference>
<dbReference type="AlphaFoldDB" id="A0A9P6CYK4"/>
<protein>
    <recommendedName>
        <fullName evidence="9">Pentatricopeptide repeat-containing protein</fullName>
    </recommendedName>
</protein>
<dbReference type="Gene3D" id="1.25.40.10">
    <property type="entry name" value="Tetratricopeptide repeat domain"/>
    <property type="match status" value="2"/>
</dbReference>
<evidence type="ECO:0008006" key="9">
    <source>
        <dbReference type="Google" id="ProtNLM"/>
    </source>
</evidence>
<feature type="compositionally biased region" description="Polar residues" evidence="6">
    <location>
        <begin position="47"/>
        <end position="80"/>
    </location>
</feature>
<dbReference type="InterPro" id="IPR002885">
    <property type="entry name" value="PPR_rpt"/>
</dbReference>
<feature type="compositionally biased region" description="Basic and acidic residues" evidence="6">
    <location>
        <begin position="669"/>
        <end position="688"/>
    </location>
</feature>
<comment type="subunit">
    <text evidence="4">Binds to mitochondrial small subunit 15S rRNA.</text>
</comment>
<comment type="function">
    <text evidence="3">Regulates mitochondrial small subunit maturation by controlling 15S rRNA 5'-end processing. Localizes to the 5' precursor of the 15S rRNA in a position that is subsequently occupied by mS47 in the mature yeast mtSSU. Uses structure and sequence-specific RNA recognition, binding to a single-stranded region of the precursor and specifically recognizing bases -6 to -1. The exchange of Ccm1 for mS47 is coupled to the irreversible removal of precursor rRNA that is accompanied by conformational changes of the mitoribosomal proteins uS5m and mS26. These conformational changes signal completion of 5'-end rRNA processing through protection of the mature 5'-end of the 15S rRNA and stabilization of mS47. The removal of the 5' precursor together with the dissociation of Ccm1 may be catalyzed by the 5'-3' exoribonuclease Pet127. Involved in the specific removal of group I introns in mitochondrial encoded transcripts.</text>
</comment>
<keyword evidence="8" id="KW-1185">Reference proteome</keyword>
<feature type="region of interest" description="Disordered" evidence="6">
    <location>
        <begin position="47"/>
        <end position="153"/>
    </location>
</feature>
<dbReference type="PANTHER" id="PTHR47936:SF1">
    <property type="entry name" value="PENTATRICOPEPTIDE REPEAT-CONTAINING PROTEIN GUN1, CHLOROPLASTIC"/>
    <property type="match status" value="1"/>
</dbReference>
<organism evidence="7 8">
    <name type="scientific">Pholiota conissans</name>
    <dbReference type="NCBI Taxonomy" id="109636"/>
    <lineage>
        <taxon>Eukaryota</taxon>
        <taxon>Fungi</taxon>
        <taxon>Dikarya</taxon>
        <taxon>Basidiomycota</taxon>
        <taxon>Agaricomycotina</taxon>
        <taxon>Agaricomycetes</taxon>
        <taxon>Agaricomycetidae</taxon>
        <taxon>Agaricales</taxon>
        <taxon>Agaricineae</taxon>
        <taxon>Strophariaceae</taxon>
        <taxon>Pholiota</taxon>
    </lineage>
</organism>
<feature type="region of interest" description="Disordered" evidence="6">
    <location>
        <begin position="664"/>
        <end position="695"/>
    </location>
</feature>
<dbReference type="Pfam" id="PF13041">
    <property type="entry name" value="PPR_2"/>
    <property type="match status" value="1"/>
</dbReference>
<dbReference type="InterPro" id="IPR011990">
    <property type="entry name" value="TPR-like_helical_dom_sf"/>
</dbReference>
<dbReference type="Proteomes" id="UP000807469">
    <property type="component" value="Unassembled WGS sequence"/>
</dbReference>
<evidence type="ECO:0000313" key="7">
    <source>
        <dbReference type="EMBL" id="KAF9485361.1"/>
    </source>
</evidence>
<dbReference type="PROSITE" id="PS51375">
    <property type="entry name" value="PPR"/>
    <property type="match status" value="1"/>
</dbReference>
<comment type="similarity">
    <text evidence="1">Belongs to the CCM1 family.</text>
</comment>
<proteinExistence type="inferred from homology"/>
<name>A0A9P6CYK4_9AGAR</name>